<sequence length="77" mass="8947">MGEEEGTLFRRRKDGSINIIGVQNSNVKAREEEEQYVYQYRGKKQRGEECDEVMMEREGGESRRRGAGEMNSDEQAK</sequence>
<evidence type="ECO:0000256" key="1">
    <source>
        <dbReference type="SAM" id="MobiDB-lite"/>
    </source>
</evidence>
<accession>A0A7C8U880</accession>
<evidence type="ECO:0000313" key="2">
    <source>
        <dbReference type="EMBL" id="KAF3200139.1"/>
    </source>
</evidence>
<gene>
    <name evidence="2" type="ORF">TWF106_003459</name>
</gene>
<dbReference type="AlphaFoldDB" id="A0A7C8U880"/>
<dbReference type="Proteomes" id="UP000472727">
    <property type="component" value="Unassembled WGS sequence"/>
</dbReference>
<name>A0A7C8U880_ORBOL</name>
<proteinExistence type="predicted"/>
<comment type="caution">
    <text evidence="2">The sequence shown here is derived from an EMBL/GenBank/DDBJ whole genome shotgun (WGS) entry which is preliminary data.</text>
</comment>
<reference evidence="2 3" key="1">
    <citation type="submission" date="2019-06" db="EMBL/GenBank/DDBJ databases">
        <authorList>
            <person name="Palmer J.M."/>
        </authorList>
    </citation>
    <scope>NUCLEOTIDE SEQUENCE [LARGE SCALE GENOMIC DNA]</scope>
    <source>
        <strain evidence="2 3">TWF106</strain>
    </source>
</reference>
<organism evidence="2 3">
    <name type="scientific">Orbilia oligospora</name>
    <name type="common">Nematode-trapping fungus</name>
    <name type="synonym">Arthrobotrys oligospora</name>
    <dbReference type="NCBI Taxonomy" id="2813651"/>
    <lineage>
        <taxon>Eukaryota</taxon>
        <taxon>Fungi</taxon>
        <taxon>Dikarya</taxon>
        <taxon>Ascomycota</taxon>
        <taxon>Pezizomycotina</taxon>
        <taxon>Orbiliomycetes</taxon>
        <taxon>Orbiliales</taxon>
        <taxon>Orbiliaceae</taxon>
        <taxon>Orbilia</taxon>
    </lineage>
</organism>
<feature type="region of interest" description="Disordered" evidence="1">
    <location>
        <begin position="44"/>
        <end position="77"/>
    </location>
</feature>
<evidence type="ECO:0000313" key="3">
    <source>
        <dbReference type="Proteomes" id="UP000472727"/>
    </source>
</evidence>
<dbReference type="EMBL" id="WIWS01000174">
    <property type="protein sequence ID" value="KAF3200139.1"/>
    <property type="molecule type" value="Genomic_DNA"/>
</dbReference>
<protein>
    <submittedName>
        <fullName evidence="2">Uncharacterized protein</fullName>
    </submittedName>
</protein>
<feature type="compositionally biased region" description="Basic and acidic residues" evidence="1">
    <location>
        <begin position="54"/>
        <end position="67"/>
    </location>
</feature>